<dbReference type="InterPro" id="IPR013216">
    <property type="entry name" value="Methyltransf_11"/>
</dbReference>
<keyword evidence="2" id="KW-0808">Transferase</keyword>
<organism evidence="2 3">
    <name type="scientific">Paractinoplanes aksuensis</name>
    <dbReference type="NCBI Taxonomy" id="2939490"/>
    <lineage>
        <taxon>Bacteria</taxon>
        <taxon>Bacillati</taxon>
        <taxon>Actinomycetota</taxon>
        <taxon>Actinomycetes</taxon>
        <taxon>Micromonosporales</taxon>
        <taxon>Micromonosporaceae</taxon>
        <taxon>Paractinoplanes</taxon>
    </lineage>
</organism>
<keyword evidence="2" id="KW-0489">Methyltransferase</keyword>
<name>A0ABT1E2U1_9ACTN</name>
<proteinExistence type="predicted"/>
<dbReference type="Proteomes" id="UP001523369">
    <property type="component" value="Unassembled WGS sequence"/>
</dbReference>
<evidence type="ECO:0000313" key="3">
    <source>
        <dbReference type="Proteomes" id="UP001523369"/>
    </source>
</evidence>
<protein>
    <submittedName>
        <fullName evidence="2">Class I SAM-dependent methyltransferase</fullName>
    </submittedName>
</protein>
<dbReference type="PANTHER" id="PTHR43591">
    <property type="entry name" value="METHYLTRANSFERASE"/>
    <property type="match status" value="1"/>
</dbReference>
<dbReference type="GO" id="GO:0008168">
    <property type="term" value="F:methyltransferase activity"/>
    <property type="evidence" value="ECO:0007669"/>
    <property type="project" value="UniProtKB-KW"/>
</dbReference>
<accession>A0ABT1E2U1</accession>
<dbReference type="InterPro" id="IPR029063">
    <property type="entry name" value="SAM-dependent_MTases_sf"/>
</dbReference>
<evidence type="ECO:0000259" key="1">
    <source>
        <dbReference type="Pfam" id="PF08241"/>
    </source>
</evidence>
<evidence type="ECO:0000313" key="2">
    <source>
        <dbReference type="EMBL" id="MCO8277449.1"/>
    </source>
</evidence>
<feature type="domain" description="Methyltransferase type 11" evidence="1">
    <location>
        <begin position="49"/>
        <end position="139"/>
    </location>
</feature>
<dbReference type="EMBL" id="JAMYJR010000058">
    <property type="protein sequence ID" value="MCO8277449.1"/>
    <property type="molecule type" value="Genomic_DNA"/>
</dbReference>
<dbReference type="GO" id="GO:0032259">
    <property type="term" value="P:methylation"/>
    <property type="evidence" value="ECO:0007669"/>
    <property type="project" value="UniProtKB-KW"/>
</dbReference>
<reference evidence="2 3" key="1">
    <citation type="submission" date="2022-06" db="EMBL/GenBank/DDBJ databases">
        <title>New Species of the Genus Actinoplanes, ActinopZanes ferrugineus.</title>
        <authorList>
            <person name="Ding P."/>
        </authorList>
    </citation>
    <scope>NUCLEOTIDE SEQUENCE [LARGE SCALE GENOMIC DNA]</scope>
    <source>
        <strain evidence="2 3">TRM88003</strain>
    </source>
</reference>
<gene>
    <name evidence="2" type="ORF">M1L60_43410</name>
</gene>
<dbReference type="CDD" id="cd02440">
    <property type="entry name" value="AdoMet_MTases"/>
    <property type="match status" value="1"/>
</dbReference>
<sequence>MKSPEFDGHERARWAGRAAAYDRSFARLCAHPAAALLEAAGVDKGHRLLDAGTGTGTVAALAASQGASVLAVDAEPSMLDIAATRLPEGATVLATLPVLPFPARIFDAAVANFVINHVGNPASAVAELARVTRPGGRVAVTVWPSPPPTAQRLWSDIFDAAGAERPAGLPRLDPGNDFPRTPEGVSALLDEAGLTEVTCTTLSWTLRIDPEDWWAGPAAGLATAGLILDHQPPSVVDEVRAAFDEVTAPYRGDDGLLALPASALLAAGSKH</sequence>
<dbReference type="SUPFAM" id="SSF53335">
    <property type="entry name" value="S-adenosyl-L-methionine-dependent methyltransferases"/>
    <property type="match status" value="1"/>
</dbReference>
<dbReference type="Gene3D" id="3.40.50.150">
    <property type="entry name" value="Vaccinia Virus protein VP39"/>
    <property type="match status" value="1"/>
</dbReference>
<comment type="caution">
    <text evidence="2">The sequence shown here is derived from an EMBL/GenBank/DDBJ whole genome shotgun (WGS) entry which is preliminary data.</text>
</comment>
<dbReference type="Pfam" id="PF08241">
    <property type="entry name" value="Methyltransf_11"/>
    <property type="match status" value="1"/>
</dbReference>
<keyword evidence="3" id="KW-1185">Reference proteome</keyword>
<dbReference type="PANTHER" id="PTHR43591:SF24">
    <property type="entry name" value="2-METHOXY-6-POLYPRENYL-1,4-BENZOQUINOL METHYLASE, MITOCHONDRIAL"/>
    <property type="match status" value="1"/>
</dbReference>
<dbReference type="RefSeq" id="WP_253243460.1">
    <property type="nucleotide sequence ID" value="NZ_JAMYJR010000058.1"/>
</dbReference>